<evidence type="ECO:0000313" key="8">
    <source>
        <dbReference type="EMBL" id="OES45694.1"/>
    </source>
</evidence>
<feature type="transmembrane region" description="Helical" evidence="7">
    <location>
        <begin position="48"/>
        <end position="66"/>
    </location>
</feature>
<proteinExistence type="inferred from homology"/>
<dbReference type="PANTHER" id="PTHR20855:SF129">
    <property type="entry name" value="HEMOLYSIN-3 HOMOLOG"/>
    <property type="match status" value="1"/>
</dbReference>
<dbReference type="GO" id="GO:0016020">
    <property type="term" value="C:membrane"/>
    <property type="evidence" value="ECO:0007669"/>
    <property type="project" value="InterPro"/>
</dbReference>
<dbReference type="RefSeq" id="WP_069937691.1">
    <property type="nucleotide sequence ID" value="NZ_MAMP01000012.1"/>
</dbReference>
<comment type="caution">
    <text evidence="8">The sequence shown here is derived from an EMBL/GenBank/DDBJ whole genome shotgun (WGS) entry which is preliminary data.</text>
</comment>
<protein>
    <submittedName>
        <fullName evidence="8">Hemolysin D</fullName>
    </submittedName>
</protein>
<name>A0A1E7DRJ7_9BACI</name>
<keyword evidence="9" id="KW-1185">Reference proteome</keyword>
<dbReference type="EMBL" id="MAMP01000012">
    <property type="protein sequence ID" value="OES45694.1"/>
    <property type="molecule type" value="Genomic_DNA"/>
</dbReference>
<evidence type="ECO:0000256" key="1">
    <source>
        <dbReference type="ARBA" id="ARBA00004127"/>
    </source>
</evidence>
<keyword evidence="6" id="KW-0862">Zinc</keyword>
<evidence type="ECO:0000256" key="7">
    <source>
        <dbReference type="SAM" id="Phobius"/>
    </source>
</evidence>
<feature type="binding site" evidence="6">
    <location>
        <position position="196"/>
    </location>
    <ligand>
        <name>Zn(2+)</name>
        <dbReference type="ChEBI" id="CHEBI:29105"/>
    </ligand>
</feature>
<keyword evidence="4 7" id="KW-1133">Transmembrane helix</keyword>
<comment type="similarity">
    <text evidence="2">Belongs to the UPF0073 (Hly-III) family.</text>
</comment>
<dbReference type="InterPro" id="IPR004254">
    <property type="entry name" value="AdipoR/HlyIII-related"/>
</dbReference>
<comment type="subcellular location">
    <subcellularLocation>
        <location evidence="1">Endomembrane system</location>
        <topology evidence="1">Multi-pass membrane protein</topology>
    </subcellularLocation>
</comment>
<dbReference type="NCBIfam" id="TIGR01065">
    <property type="entry name" value="hlyIII"/>
    <property type="match status" value="1"/>
</dbReference>
<dbReference type="Proteomes" id="UP000095658">
    <property type="component" value="Unassembled WGS sequence"/>
</dbReference>
<dbReference type="GO" id="GO:0012505">
    <property type="term" value="C:endomembrane system"/>
    <property type="evidence" value="ECO:0007669"/>
    <property type="project" value="UniProtKB-SubCell"/>
</dbReference>
<evidence type="ECO:0000256" key="6">
    <source>
        <dbReference type="PIRSR" id="PIRSR604254-1"/>
    </source>
</evidence>
<reference evidence="8 9" key="1">
    <citation type="submission" date="2016-06" db="EMBL/GenBank/DDBJ databases">
        <title>Domibacillus iocasae genome sequencing.</title>
        <authorList>
            <person name="Verma A."/>
            <person name="Pal Y."/>
            <person name="Ojha A.K."/>
            <person name="Krishnamurthi S."/>
        </authorList>
    </citation>
    <scope>NUCLEOTIDE SEQUENCE [LARGE SCALE GENOMIC DNA]</scope>
    <source>
        <strain evidence="8 9">DSM 29979</strain>
    </source>
</reference>
<dbReference type="PANTHER" id="PTHR20855">
    <property type="entry name" value="ADIPOR/PROGESTIN RECEPTOR-RELATED"/>
    <property type="match status" value="1"/>
</dbReference>
<feature type="binding site" evidence="6">
    <location>
        <position position="192"/>
    </location>
    <ligand>
        <name>Zn(2+)</name>
        <dbReference type="ChEBI" id="CHEBI:29105"/>
    </ligand>
</feature>
<sequence>MKKDSTTHVFSKGEEIANSITHGIGALLSIAALVLLIVFSAIHGTGWHLAGFMIFGITMVLLYLSSTLVHSFPQGKVKDLFEIFDHASIYLFIAGTYTPFLFIAVQGTLGWTLFGLVWGMAIAGTVFKCFFVKRFVGFSTLLYVVMGWLIVFAWGPLTETLSPAALSFLVTGGILYTAGAVFYVWRAFPYHHMIWHLFVMAGSIFHFFAVLGLLPDA</sequence>
<organism evidence="8 9">
    <name type="scientific">Domibacillus iocasae</name>
    <dbReference type="NCBI Taxonomy" id="1714016"/>
    <lineage>
        <taxon>Bacteria</taxon>
        <taxon>Bacillati</taxon>
        <taxon>Bacillota</taxon>
        <taxon>Bacilli</taxon>
        <taxon>Bacillales</taxon>
        <taxon>Bacillaceae</taxon>
        <taxon>Domibacillus</taxon>
    </lineage>
</organism>
<dbReference type="GO" id="GO:0140911">
    <property type="term" value="F:pore-forming activity"/>
    <property type="evidence" value="ECO:0007669"/>
    <property type="project" value="InterPro"/>
</dbReference>
<feature type="transmembrane region" description="Helical" evidence="7">
    <location>
        <begin position="197"/>
        <end position="214"/>
    </location>
</feature>
<dbReference type="Pfam" id="PF03006">
    <property type="entry name" value="HlyIII"/>
    <property type="match status" value="1"/>
</dbReference>
<evidence type="ECO:0000256" key="5">
    <source>
        <dbReference type="ARBA" id="ARBA00023136"/>
    </source>
</evidence>
<keyword evidence="3 7" id="KW-0812">Transmembrane</keyword>
<feature type="transmembrane region" description="Helical" evidence="7">
    <location>
        <begin position="111"/>
        <end position="131"/>
    </location>
</feature>
<evidence type="ECO:0000256" key="4">
    <source>
        <dbReference type="ARBA" id="ARBA00022989"/>
    </source>
</evidence>
<accession>A0A1E7DRJ7</accession>
<evidence type="ECO:0000256" key="2">
    <source>
        <dbReference type="ARBA" id="ARBA00008488"/>
    </source>
</evidence>
<dbReference type="InterPro" id="IPR005744">
    <property type="entry name" value="Hy-lIII"/>
</dbReference>
<evidence type="ECO:0000256" key="3">
    <source>
        <dbReference type="ARBA" id="ARBA00022692"/>
    </source>
</evidence>
<keyword evidence="6" id="KW-0479">Metal-binding</keyword>
<feature type="transmembrane region" description="Helical" evidence="7">
    <location>
        <begin position="138"/>
        <end position="157"/>
    </location>
</feature>
<gene>
    <name evidence="8" type="ORF">BA724_02480</name>
</gene>
<evidence type="ECO:0000313" key="9">
    <source>
        <dbReference type="Proteomes" id="UP000095658"/>
    </source>
</evidence>
<feature type="binding site" evidence="6">
    <location>
        <position position="70"/>
    </location>
    <ligand>
        <name>Zn(2+)</name>
        <dbReference type="ChEBI" id="CHEBI:29105"/>
    </ligand>
</feature>
<feature type="transmembrane region" description="Helical" evidence="7">
    <location>
        <begin position="20"/>
        <end position="42"/>
    </location>
</feature>
<dbReference type="OrthoDB" id="9813689at2"/>
<dbReference type="GO" id="GO:0046872">
    <property type="term" value="F:metal ion binding"/>
    <property type="evidence" value="ECO:0007669"/>
    <property type="project" value="UniProtKB-KW"/>
</dbReference>
<dbReference type="STRING" id="1714016.BA724_02480"/>
<feature type="transmembrane region" description="Helical" evidence="7">
    <location>
        <begin position="163"/>
        <end position="185"/>
    </location>
</feature>
<keyword evidence="5 7" id="KW-0472">Membrane</keyword>
<dbReference type="AlphaFoldDB" id="A0A1E7DRJ7"/>